<dbReference type="OrthoDB" id="4047596at2759"/>
<dbReference type="HOGENOM" id="CLU_568815_0_0_1"/>
<feature type="compositionally biased region" description="Basic and acidic residues" evidence="1">
    <location>
        <begin position="362"/>
        <end position="385"/>
    </location>
</feature>
<name>H2AR12_KAZAF</name>
<dbReference type="FunCoup" id="H2AR12">
    <property type="interactions" value="36"/>
</dbReference>
<evidence type="ECO:0000313" key="2">
    <source>
        <dbReference type="EMBL" id="CCF56812.1"/>
    </source>
</evidence>
<keyword evidence="3" id="KW-1185">Reference proteome</keyword>
<dbReference type="InterPro" id="IPR004354">
    <property type="entry name" value="Meiotic_Rec114"/>
</dbReference>
<dbReference type="GeneID" id="13884694"/>
<evidence type="ECO:0000256" key="1">
    <source>
        <dbReference type="SAM" id="MobiDB-lite"/>
    </source>
</evidence>
<organism evidence="2 3">
    <name type="scientific">Kazachstania africana (strain ATCC 22294 / BCRC 22015 / CBS 2517 / CECT 1963 / NBRC 1671 / NRRL Y-8276)</name>
    <name type="common">Yeast</name>
    <name type="synonym">Kluyveromyces africanus</name>
    <dbReference type="NCBI Taxonomy" id="1071382"/>
    <lineage>
        <taxon>Eukaryota</taxon>
        <taxon>Fungi</taxon>
        <taxon>Dikarya</taxon>
        <taxon>Ascomycota</taxon>
        <taxon>Saccharomycotina</taxon>
        <taxon>Saccharomycetes</taxon>
        <taxon>Saccharomycetales</taxon>
        <taxon>Saccharomycetaceae</taxon>
        <taxon>Kazachstania</taxon>
    </lineage>
</organism>
<dbReference type="STRING" id="1071382.H2AR12"/>
<dbReference type="Proteomes" id="UP000005220">
    <property type="component" value="Chromosome 2"/>
</dbReference>
<accession>H2AR12</accession>
<feature type="region of interest" description="Disordered" evidence="1">
    <location>
        <begin position="349"/>
        <end position="385"/>
    </location>
</feature>
<dbReference type="AlphaFoldDB" id="H2AR12"/>
<dbReference type="Pfam" id="PF03525">
    <property type="entry name" value="Meiotic_rec114"/>
    <property type="match status" value="1"/>
</dbReference>
<dbReference type="RefSeq" id="XP_003955947.1">
    <property type="nucleotide sequence ID" value="XM_003955898.1"/>
</dbReference>
<dbReference type="GO" id="GO:0007131">
    <property type="term" value="P:reciprocal meiotic recombination"/>
    <property type="evidence" value="ECO:0007669"/>
    <property type="project" value="InterPro"/>
</dbReference>
<protein>
    <submittedName>
        <fullName evidence="2">Uncharacterized protein</fullName>
    </submittedName>
</protein>
<proteinExistence type="predicted"/>
<sequence>MSKVFKVKVRMYSVYTQAIFAPLGFETRLVSPLNAEKWKHLTESQNMNLSFQILVQENGTIIVQTLANGTSVLDEIKTSVMEDAKPIQFNVRDPVISCKYLIHENSMQVLKRFQITLTSYSDFSKIYDLLSILKFKIKYAKPKNIHLASPTQQQFQSPLKTDAPIHSQMRDFTCPESIHTEPATSNLSLEAILNSMVYPTQHKINGKSFPLSQEYHTISELIREPRSFPEAGAFDTPSKINIIKNKDYNNMIELSNAVSVLTPTVECKKTGSRKESFILPTPSQTSQVVSEKIKHVASQMENNDVVPLLKTLENTNENPILLSSLMNLKKPQSDLIGLFPQDRQEKVLPSPMSEAKNAADGTCKKNKDSTEEDKFKKTKKDKDVDRKKEIKNTKKIAEIAICGSPSSLKITKRIIKEKVKDRQFMKWVSTL</sequence>
<dbReference type="PRINTS" id="PR01548">
    <property type="entry name" value="MEIOTICR114"/>
</dbReference>
<dbReference type="KEGG" id="kaf:KAFR_0B05160"/>
<evidence type="ECO:0000313" key="3">
    <source>
        <dbReference type="Proteomes" id="UP000005220"/>
    </source>
</evidence>
<reference evidence="2 3" key="1">
    <citation type="journal article" date="2011" name="Proc. Natl. Acad. Sci. U.S.A.">
        <title>Evolutionary erosion of yeast sex chromosomes by mating-type switching accidents.</title>
        <authorList>
            <person name="Gordon J.L."/>
            <person name="Armisen D."/>
            <person name="Proux-Wera E."/>
            <person name="Oheigeartaigh S.S."/>
            <person name="Byrne K.P."/>
            <person name="Wolfe K.H."/>
        </authorList>
    </citation>
    <scope>NUCLEOTIDE SEQUENCE [LARGE SCALE GENOMIC DNA]</scope>
    <source>
        <strain evidence="3">ATCC 22294 / BCRC 22015 / CBS 2517 / CECT 1963 / NBRC 1671 / NRRL Y-8276</strain>
    </source>
</reference>
<gene>
    <name evidence="2" type="primary">KAFR0B05160</name>
    <name evidence="2" type="ORF">KAFR_0B05160</name>
</gene>
<dbReference type="InParanoid" id="H2AR12"/>
<dbReference type="EMBL" id="HE650822">
    <property type="protein sequence ID" value="CCF56812.1"/>
    <property type="molecule type" value="Genomic_DNA"/>
</dbReference>
<dbReference type="eggNOG" id="ENOG502S7Q1">
    <property type="taxonomic scope" value="Eukaryota"/>
</dbReference>